<organism evidence="2">
    <name type="scientific">uncultured Caudovirales phage</name>
    <dbReference type="NCBI Taxonomy" id="2100421"/>
    <lineage>
        <taxon>Viruses</taxon>
        <taxon>Duplodnaviria</taxon>
        <taxon>Heunggongvirae</taxon>
        <taxon>Uroviricota</taxon>
        <taxon>Caudoviricetes</taxon>
        <taxon>Peduoviridae</taxon>
        <taxon>Maltschvirus</taxon>
        <taxon>Maltschvirus maltsch</taxon>
    </lineage>
</organism>
<proteinExistence type="predicted"/>
<dbReference type="CDD" id="cd13926">
    <property type="entry name" value="N-acetylmuramidase_GH108"/>
    <property type="match status" value="1"/>
</dbReference>
<dbReference type="InterPro" id="IPR008565">
    <property type="entry name" value="TtsA-like_GH18_dom"/>
</dbReference>
<protein>
    <submittedName>
        <fullName evidence="2">ZliS Lysozyme family protein</fullName>
    </submittedName>
</protein>
<name>A0A6J5LJ91_9CAUD</name>
<sequence>MVSDFDRAFVLVVGVEGGLSLDPKDPGNWTGGATDKGSMRGTKWGISAKAYPDLDILNLSIEQAKAIYRRDYWDKCSCDQLPTPLDVCVFDCAVNQGVGTAIRLLQDAVGTTVDGVIGPNTLARAAQARRETCAMFMVDRMFKYMTTPNFDRYGRGWFKRVLMVFRDA</sequence>
<gene>
    <name evidence="2" type="ORF">UFOVP274_36</name>
</gene>
<evidence type="ECO:0000313" key="2">
    <source>
        <dbReference type="EMBL" id="CAB4134678.1"/>
    </source>
</evidence>
<dbReference type="Pfam" id="PF05838">
    <property type="entry name" value="Glyco_hydro_108"/>
    <property type="match status" value="1"/>
</dbReference>
<dbReference type="SUPFAM" id="SSF53955">
    <property type="entry name" value="Lysozyme-like"/>
    <property type="match status" value="1"/>
</dbReference>
<feature type="domain" description="TtsA-like Glycoside hydrolase family 108" evidence="1">
    <location>
        <begin position="12"/>
        <end position="97"/>
    </location>
</feature>
<dbReference type="EMBL" id="LR796296">
    <property type="protein sequence ID" value="CAB4134678.1"/>
    <property type="molecule type" value="Genomic_DNA"/>
</dbReference>
<dbReference type="InterPro" id="IPR023346">
    <property type="entry name" value="Lysozyme-like_dom_sf"/>
</dbReference>
<dbReference type="Gene3D" id="1.20.141.10">
    <property type="entry name" value="Chitosanase, subunit A, domain 1"/>
    <property type="match status" value="1"/>
</dbReference>
<reference evidence="2" key="1">
    <citation type="submission" date="2020-04" db="EMBL/GenBank/DDBJ databases">
        <authorList>
            <person name="Chiriac C."/>
            <person name="Salcher M."/>
            <person name="Ghai R."/>
            <person name="Kavagutti S V."/>
        </authorList>
    </citation>
    <scope>NUCLEOTIDE SEQUENCE</scope>
</reference>
<accession>A0A6J5LJ91</accession>
<evidence type="ECO:0000259" key="1">
    <source>
        <dbReference type="Pfam" id="PF05838"/>
    </source>
</evidence>